<evidence type="ECO:0000313" key="2">
    <source>
        <dbReference type="EMBL" id="MBN2909690.1"/>
    </source>
</evidence>
<feature type="region of interest" description="Disordered" evidence="1">
    <location>
        <begin position="88"/>
        <end position="133"/>
    </location>
</feature>
<feature type="compositionally biased region" description="Basic residues" evidence="1">
    <location>
        <begin position="7"/>
        <end position="25"/>
    </location>
</feature>
<feature type="compositionally biased region" description="Low complexity" evidence="1">
    <location>
        <begin position="92"/>
        <end position="125"/>
    </location>
</feature>
<name>A0ABS2WK67_9BACL</name>
<proteinExistence type="predicted"/>
<organism evidence="2 3">
    <name type="scientific">Polycladomyces zharkentensis</name>
    <dbReference type="NCBI Taxonomy" id="2807616"/>
    <lineage>
        <taxon>Bacteria</taxon>
        <taxon>Bacillati</taxon>
        <taxon>Bacillota</taxon>
        <taxon>Bacilli</taxon>
        <taxon>Bacillales</taxon>
        <taxon>Thermoactinomycetaceae</taxon>
        <taxon>Polycladomyces</taxon>
    </lineage>
</organism>
<accession>A0ABS2WK67</accession>
<comment type="caution">
    <text evidence="2">The sequence shown here is derived from an EMBL/GenBank/DDBJ whole genome shotgun (WGS) entry which is preliminary data.</text>
</comment>
<feature type="region of interest" description="Disordered" evidence="1">
    <location>
        <begin position="1"/>
        <end position="36"/>
    </location>
</feature>
<protein>
    <submittedName>
        <fullName evidence="2">Uncharacterized protein</fullName>
    </submittedName>
</protein>
<keyword evidence="3" id="KW-1185">Reference proteome</keyword>
<dbReference type="EMBL" id="JAFHAP010000008">
    <property type="protein sequence ID" value="MBN2909690.1"/>
    <property type="molecule type" value="Genomic_DNA"/>
</dbReference>
<sequence length="177" mass="20012">MKPTNTRVRKAKPNPRRRTQTRKPRQPTTKPVQAEPLSSLNLASIISGFANVRSTLQDLSQSIQRIERIMDSAYQMFELAQHFMANRRGPRRPLFPFGPPRGFRNRPPSLPFPGGNPNNPGNPDSTGPPSPLGLLGNLDLRQLWNLLQSPLLQAFLRSFAKVSEFPETENERHQKQG</sequence>
<reference evidence="2" key="1">
    <citation type="journal article" date="2024" name="Int. J. Syst. Evol. Microbiol.">
        <title>Polycladomyces zharkentensis sp. nov., a novel thermophilic cellulose- and starch-degrading member of the Bacillota from a geothermal aquifer in Kazakhstan.</title>
        <authorList>
            <person name="Mashzhan A."/>
            <person name="Kistaubayeva A."/>
            <person name="Javier-Lopez R."/>
            <person name="Bissenova U."/>
            <person name="Bissenbay A."/>
            <person name="Birkeland N.K."/>
        </authorList>
    </citation>
    <scope>NUCLEOTIDE SEQUENCE</scope>
    <source>
        <strain evidence="2">ZKZ2T</strain>
    </source>
</reference>
<dbReference type="Proteomes" id="UP001177120">
    <property type="component" value="Unassembled WGS sequence"/>
</dbReference>
<evidence type="ECO:0000256" key="1">
    <source>
        <dbReference type="SAM" id="MobiDB-lite"/>
    </source>
</evidence>
<evidence type="ECO:0000313" key="3">
    <source>
        <dbReference type="Proteomes" id="UP001177120"/>
    </source>
</evidence>
<dbReference type="RefSeq" id="WP_205494964.1">
    <property type="nucleotide sequence ID" value="NZ_JAFHAP010000008.1"/>
</dbReference>
<gene>
    <name evidence="2" type="ORF">JQC72_09135</name>
</gene>